<name>A0A2U3DQ36_PURLI</name>
<evidence type="ECO:0000313" key="3">
    <source>
        <dbReference type="Proteomes" id="UP000245956"/>
    </source>
</evidence>
<gene>
    <name evidence="2" type="ORF">PCL_10537</name>
</gene>
<proteinExistence type="predicted"/>
<accession>A0A2U3DQ36</accession>
<comment type="caution">
    <text evidence="2">The sequence shown here is derived from an EMBL/GenBank/DDBJ whole genome shotgun (WGS) entry which is preliminary data.</text>
</comment>
<dbReference type="AlphaFoldDB" id="A0A2U3DQ36"/>
<reference evidence="2 3" key="1">
    <citation type="journal article" date="2016" name="Front. Microbiol.">
        <title>Genome and transcriptome sequences reveal the specific parasitism of the nematophagous Purpureocillium lilacinum 36-1.</title>
        <authorList>
            <person name="Xie J."/>
            <person name="Li S."/>
            <person name="Mo C."/>
            <person name="Xiao X."/>
            <person name="Peng D."/>
            <person name="Wang G."/>
            <person name="Xiao Y."/>
        </authorList>
    </citation>
    <scope>NUCLEOTIDE SEQUENCE [LARGE SCALE GENOMIC DNA]</scope>
    <source>
        <strain evidence="2 3">36-1</strain>
    </source>
</reference>
<evidence type="ECO:0000256" key="1">
    <source>
        <dbReference type="SAM" id="MobiDB-lite"/>
    </source>
</evidence>
<protein>
    <submittedName>
        <fullName evidence="2">Uncharacterized protein</fullName>
    </submittedName>
</protein>
<dbReference type="Proteomes" id="UP000245956">
    <property type="component" value="Unassembled WGS sequence"/>
</dbReference>
<dbReference type="EMBL" id="LCWV01000068">
    <property type="protein sequence ID" value="PWI64368.1"/>
    <property type="molecule type" value="Genomic_DNA"/>
</dbReference>
<sequence length="71" mass="8002">MTLARRIEKFSGLSAEVKQQITSTESPQWCVQPGELDDAEGDSESNYLGSETDEGVRARRTFQRMVYDNDA</sequence>
<organism evidence="2 3">
    <name type="scientific">Purpureocillium lilacinum</name>
    <name type="common">Paecilomyces lilacinus</name>
    <dbReference type="NCBI Taxonomy" id="33203"/>
    <lineage>
        <taxon>Eukaryota</taxon>
        <taxon>Fungi</taxon>
        <taxon>Dikarya</taxon>
        <taxon>Ascomycota</taxon>
        <taxon>Pezizomycotina</taxon>
        <taxon>Sordariomycetes</taxon>
        <taxon>Hypocreomycetidae</taxon>
        <taxon>Hypocreales</taxon>
        <taxon>Ophiocordycipitaceae</taxon>
        <taxon>Purpureocillium</taxon>
    </lineage>
</organism>
<evidence type="ECO:0000313" key="2">
    <source>
        <dbReference type="EMBL" id="PWI64368.1"/>
    </source>
</evidence>
<feature type="region of interest" description="Disordered" evidence="1">
    <location>
        <begin position="21"/>
        <end position="54"/>
    </location>
</feature>